<accession>A0ABQ7PA81</accession>
<dbReference type="PANTHER" id="PTHR13255:SF0">
    <property type="entry name" value="ATAXIN-10"/>
    <property type="match status" value="1"/>
</dbReference>
<feature type="domain" description="Ataxin-10" evidence="7">
    <location>
        <begin position="947"/>
        <end position="1002"/>
    </location>
</feature>
<evidence type="ECO:0000256" key="3">
    <source>
        <dbReference type="ARBA" id="ARBA00023306"/>
    </source>
</evidence>
<organism evidence="8 9">
    <name type="scientific">Claviceps arundinis</name>
    <dbReference type="NCBI Taxonomy" id="1623583"/>
    <lineage>
        <taxon>Eukaryota</taxon>
        <taxon>Fungi</taxon>
        <taxon>Dikarya</taxon>
        <taxon>Ascomycota</taxon>
        <taxon>Pezizomycotina</taxon>
        <taxon>Sordariomycetes</taxon>
        <taxon>Hypocreomycetidae</taxon>
        <taxon>Hypocreales</taxon>
        <taxon>Clavicipitaceae</taxon>
        <taxon>Claviceps</taxon>
    </lineage>
</organism>
<dbReference type="Pfam" id="PF09759">
    <property type="entry name" value="Atx10homo_assoc"/>
    <property type="match status" value="1"/>
</dbReference>
<gene>
    <name evidence="8" type="ORF">E4U57_002755</name>
</gene>
<reference evidence="8 9" key="1">
    <citation type="journal article" date="2020" name="bioRxiv">
        <title>Whole genome comparisons of ergot fungi reveals the divergence and evolution of species within the genus Claviceps are the result of varying mechanisms driving genome evolution and host range expansion.</title>
        <authorList>
            <person name="Wyka S.A."/>
            <person name="Mondo S.J."/>
            <person name="Liu M."/>
            <person name="Dettman J."/>
            <person name="Nalam V."/>
            <person name="Broders K.D."/>
        </authorList>
    </citation>
    <scope>NUCLEOTIDE SEQUENCE [LARGE SCALE GENOMIC DNA]</scope>
    <source>
        <strain evidence="8 9">LM583</strain>
    </source>
</reference>
<feature type="region of interest" description="Disordered" evidence="6">
    <location>
        <begin position="1"/>
        <end position="21"/>
    </location>
</feature>
<feature type="region of interest" description="Disordered" evidence="6">
    <location>
        <begin position="723"/>
        <end position="761"/>
    </location>
</feature>
<comment type="function">
    <text evidence="4">May play a role in the regulation of cytokinesis.</text>
</comment>
<feature type="compositionally biased region" description="Basic and acidic residues" evidence="6">
    <location>
        <begin position="529"/>
        <end position="568"/>
    </location>
</feature>
<evidence type="ECO:0000256" key="5">
    <source>
        <dbReference type="ARBA" id="ARBA00044801"/>
    </source>
</evidence>
<dbReference type="PANTHER" id="PTHR13255">
    <property type="entry name" value="ATAXIN-10"/>
    <property type="match status" value="1"/>
</dbReference>
<evidence type="ECO:0000313" key="9">
    <source>
        <dbReference type="Proteomes" id="UP000742024"/>
    </source>
</evidence>
<feature type="compositionally biased region" description="Basic and acidic residues" evidence="6">
    <location>
        <begin position="460"/>
        <end position="479"/>
    </location>
</feature>
<feature type="compositionally biased region" description="Polar residues" evidence="6">
    <location>
        <begin position="876"/>
        <end position="887"/>
    </location>
</feature>
<evidence type="ECO:0000256" key="1">
    <source>
        <dbReference type="ARBA" id="ARBA00008384"/>
    </source>
</evidence>
<comment type="similarity">
    <text evidence="1">Belongs to the ataxin-10 family.</text>
</comment>
<protein>
    <recommendedName>
        <fullName evidence="5">Ataxin-10 homolog</fullName>
    </recommendedName>
</protein>
<feature type="region of interest" description="Disordered" evidence="6">
    <location>
        <begin position="865"/>
        <end position="910"/>
    </location>
</feature>
<keyword evidence="9" id="KW-1185">Reference proteome</keyword>
<dbReference type="Proteomes" id="UP000742024">
    <property type="component" value="Unassembled WGS sequence"/>
</dbReference>
<proteinExistence type="inferred from homology"/>
<dbReference type="EMBL" id="SRPR01000213">
    <property type="protein sequence ID" value="KAG5956271.1"/>
    <property type="molecule type" value="Genomic_DNA"/>
</dbReference>
<dbReference type="InterPro" id="IPR051374">
    <property type="entry name" value="Ataxin-10/CTR86_families"/>
</dbReference>
<keyword evidence="3" id="KW-0131">Cell cycle</keyword>
<evidence type="ECO:0000256" key="2">
    <source>
        <dbReference type="ARBA" id="ARBA00022618"/>
    </source>
</evidence>
<feature type="region of interest" description="Disordered" evidence="6">
    <location>
        <begin position="460"/>
        <end position="578"/>
    </location>
</feature>
<evidence type="ECO:0000259" key="7">
    <source>
        <dbReference type="Pfam" id="PF09759"/>
    </source>
</evidence>
<feature type="compositionally biased region" description="Acidic residues" evidence="6">
    <location>
        <begin position="569"/>
        <end position="578"/>
    </location>
</feature>
<feature type="region of interest" description="Disordered" evidence="6">
    <location>
        <begin position="398"/>
        <end position="417"/>
    </location>
</feature>
<dbReference type="InterPro" id="IPR019156">
    <property type="entry name" value="Ataxin-10_domain"/>
</dbReference>
<evidence type="ECO:0000313" key="8">
    <source>
        <dbReference type="EMBL" id="KAG5956271.1"/>
    </source>
</evidence>
<feature type="compositionally biased region" description="Low complexity" evidence="6">
    <location>
        <begin position="735"/>
        <end position="756"/>
    </location>
</feature>
<feature type="compositionally biased region" description="Polar residues" evidence="6">
    <location>
        <begin position="723"/>
        <end position="734"/>
    </location>
</feature>
<name>A0ABQ7PA81_9HYPO</name>
<feature type="compositionally biased region" description="Basic and acidic residues" evidence="6">
    <location>
        <begin position="503"/>
        <end position="521"/>
    </location>
</feature>
<evidence type="ECO:0000256" key="4">
    <source>
        <dbReference type="ARBA" id="ARBA00044746"/>
    </source>
</evidence>
<comment type="caution">
    <text evidence="8">The sequence shown here is derived from an EMBL/GenBank/DDBJ whole genome shotgun (WGS) entry which is preliminary data.</text>
</comment>
<evidence type="ECO:0000256" key="6">
    <source>
        <dbReference type="SAM" id="MobiDB-lite"/>
    </source>
</evidence>
<keyword evidence="2" id="KW-0132">Cell division</keyword>
<sequence>MTLPEEVVPPTLNSASTGDDCKNSGESIEERCFSAALICLEGHFTRSPPMGPLTAARVSSMVSKTLEKTHTLRTCREALSRNVAIWIWLTRIFAAAIPSLTTRAVGPLSSLNDPDKGVTPQESTALIVMNHASMKEDLGTLIKLMHIARNLLVNAEPEVPQDICAAVHFDQMVYQTIILCVNVTSKGYDGEILDETQRLKLADVTELYKKLLVTSLQQAHNWTAKHDRNKMSFWYDVLFDEDEGAFGGQEDGVGDGSGFKPDVAKCQVQHWLERNSRMCDTARKLLKDYADNHSDKPPGKLAPIGPLAWNWLYEDSVGDPYDAGDSHEKMNPVWKPDEPDKFEQDKAYGRVSREIDTWWLRARDPNFEEWTVHTPSVEFAQSRAEHCKTNLVHRYSHSYHGDHSPPPEAVDDDLSEQDHCHHCPECYGCHHHHEEEGEYEDDKEHDHGHACGHHHDLEEHHHEHYQEHGQENGHEHEYEQGTEQYHAQDQGQDQGQDQEQDQEQCHAQDYVQDHQQDHQQDFEEDYEQDRDHEQDHDADLEHDTECEHHHDEDHAHHHDHVHDYGHEYDDMDDEDDDDDYGEGPLTGLLTEVPNILDPKQIEALHMIVKSCILDNAGSGLTRAGENLQKTRCRMFLALDCGKSLLRELLVFIAVWDKDEQTLIFQVTTQIAEALHHSALIPYAWNSLRIPKDIISPAQTVLLRLVSHMFRARLNNASHVAANNATQGSHNSPDPNTNSSSAASGGSSSSNGATGAGPHEKDQSRDIKLVQFLFSYFRSRVVPECAALMHLQAQIRDGKCDPSEFPVDSWDMERAKDGLAQYLDFLITVAEMVDTRTKLIEWEAVYDLITILGGVEAGVAKKPLVELPKRSPKAESNPPSTNSGTAGTPTRPMVERPYAAEPSSPPPSLPPPMQECAHKFPWPGIKAQIFTILAMLLQPPVGKSSPGNPIVQSQMVKFNGIVPLLNSCAYDDHNPFAKERVTICLKWLLDGCEAANNFFRELVSMSPQRGLRPPPGGVVVSTLRVDGIAGDIRVQVRSGTGRGRVVGEAEDEEDDFLKKAADMRLGDGIVVTGRSLEDDFLA</sequence>